<accession>A0A9P5HIE6</accession>
<evidence type="ECO:0000259" key="1">
    <source>
        <dbReference type="Pfam" id="PF17111"/>
    </source>
</evidence>
<feature type="domain" description="Azaphilone pigments biosynthesis cluster protein L N-terminal" evidence="1">
    <location>
        <begin position="2"/>
        <end position="190"/>
    </location>
</feature>
<protein>
    <recommendedName>
        <fullName evidence="1">Azaphilone pigments biosynthesis cluster protein L N-terminal domain-containing protein</fullName>
    </recommendedName>
</protein>
<keyword evidence="3" id="KW-1185">Reference proteome</keyword>
<reference evidence="2" key="1">
    <citation type="submission" date="2020-03" db="EMBL/GenBank/DDBJ databases">
        <title>Draft Genome Sequence of Cylindrodendrum hubeiense.</title>
        <authorList>
            <person name="Buettner E."/>
            <person name="Kellner H."/>
        </authorList>
    </citation>
    <scope>NUCLEOTIDE SEQUENCE</scope>
    <source>
        <strain evidence="2">IHI 201604</strain>
    </source>
</reference>
<organism evidence="2 3">
    <name type="scientific">Cylindrodendrum hubeiense</name>
    <dbReference type="NCBI Taxonomy" id="595255"/>
    <lineage>
        <taxon>Eukaryota</taxon>
        <taxon>Fungi</taxon>
        <taxon>Dikarya</taxon>
        <taxon>Ascomycota</taxon>
        <taxon>Pezizomycotina</taxon>
        <taxon>Sordariomycetes</taxon>
        <taxon>Hypocreomycetidae</taxon>
        <taxon>Hypocreales</taxon>
        <taxon>Nectriaceae</taxon>
        <taxon>Cylindrodendrum</taxon>
    </lineage>
</organism>
<dbReference type="OrthoDB" id="1577640at2759"/>
<dbReference type="Proteomes" id="UP000722485">
    <property type="component" value="Unassembled WGS sequence"/>
</dbReference>
<gene>
    <name evidence="2" type="ORF">G7Z17_g206</name>
</gene>
<dbReference type="EMBL" id="JAANBB010000001">
    <property type="protein sequence ID" value="KAF7558218.1"/>
    <property type="molecule type" value="Genomic_DNA"/>
</dbReference>
<sequence length="253" mass="27460">MADPISLVGTAIGVVSLGIQVCQGLYSYVDSVRSRHKDLDAISFEIQHLILVLQSLKSLIPRLEALPNLDVTAINSLQSCIHQSEQGIKDLQALFDLLQDSPQQDTKGKLKNAGRALTFGLHHANLSKMQERVNSLVTTTELALQIINSQLVISHSTELDKFATSIPPQLSAASQSLSHIEQKAEASGAKLGSIESRIETTSLDILDAVDSARQDGNVANVAMAAQNQVNFQALQMFLTIQHQQTQTRLTAMV</sequence>
<evidence type="ECO:0000313" key="2">
    <source>
        <dbReference type="EMBL" id="KAF7558218.1"/>
    </source>
</evidence>
<dbReference type="Pfam" id="PF17111">
    <property type="entry name" value="PigL_N"/>
    <property type="match status" value="1"/>
</dbReference>
<dbReference type="AlphaFoldDB" id="A0A9P5HIE6"/>
<proteinExistence type="predicted"/>
<evidence type="ECO:0000313" key="3">
    <source>
        <dbReference type="Proteomes" id="UP000722485"/>
    </source>
</evidence>
<comment type="caution">
    <text evidence="2">The sequence shown here is derived from an EMBL/GenBank/DDBJ whole genome shotgun (WGS) entry which is preliminary data.</text>
</comment>
<name>A0A9P5HIE6_9HYPO</name>
<dbReference type="InterPro" id="IPR031348">
    <property type="entry name" value="PigL_N"/>
</dbReference>